<evidence type="ECO:0000313" key="1">
    <source>
        <dbReference type="EMBL" id="SIS65392.1"/>
    </source>
</evidence>
<evidence type="ECO:0008006" key="3">
    <source>
        <dbReference type="Google" id="ProtNLM"/>
    </source>
</evidence>
<evidence type="ECO:0000313" key="2">
    <source>
        <dbReference type="Proteomes" id="UP000186744"/>
    </source>
</evidence>
<name>A0A1N7KUT1_9FLAO</name>
<dbReference type="Proteomes" id="UP000186744">
    <property type="component" value="Unassembled WGS sequence"/>
</dbReference>
<keyword evidence="2" id="KW-1185">Reference proteome</keyword>
<gene>
    <name evidence="1" type="ORF">SAMN05421786_101766</name>
</gene>
<accession>A0A1N7KUT1</accession>
<reference evidence="2" key="1">
    <citation type="submission" date="2017-01" db="EMBL/GenBank/DDBJ databases">
        <authorList>
            <person name="Varghese N."/>
            <person name="Submissions S."/>
        </authorList>
    </citation>
    <scope>NUCLEOTIDE SEQUENCE [LARGE SCALE GENOMIC DNA]</scope>
    <source>
        <strain evidence="2">DSM 18017</strain>
    </source>
</reference>
<dbReference type="STRING" id="373668.SAMN05421786_101766"/>
<protein>
    <recommendedName>
        <fullName evidence="3">Bacteriocin-type signal sequence-containing protein</fullName>
    </recommendedName>
</protein>
<proteinExistence type="predicted"/>
<dbReference type="RefSeq" id="WP_167369955.1">
    <property type="nucleotide sequence ID" value="NZ_FTOL01000001.1"/>
</dbReference>
<organism evidence="1 2">
    <name type="scientific">Chryseobacterium ureilyticum</name>
    <dbReference type="NCBI Taxonomy" id="373668"/>
    <lineage>
        <taxon>Bacteria</taxon>
        <taxon>Pseudomonadati</taxon>
        <taxon>Bacteroidota</taxon>
        <taxon>Flavobacteriia</taxon>
        <taxon>Flavobacteriales</taxon>
        <taxon>Weeksellaceae</taxon>
        <taxon>Chryseobacterium group</taxon>
        <taxon>Chryseobacterium</taxon>
    </lineage>
</organism>
<dbReference type="AlphaFoldDB" id="A0A1N7KUT1"/>
<dbReference type="EMBL" id="FTOL01000001">
    <property type="protein sequence ID" value="SIS65392.1"/>
    <property type="molecule type" value="Genomic_DNA"/>
</dbReference>
<sequence length="58" mass="6584">MKNQHLNKGKKLDKRALRSITGGLMRCYDPMAGRCVETGPKCAESMCRFVLEPTDPWN</sequence>